<gene>
    <name evidence="6" type="ORF">SAMN04487965_2033</name>
</gene>
<evidence type="ECO:0000256" key="1">
    <source>
        <dbReference type="ARBA" id="ARBA00011245"/>
    </source>
</evidence>
<keyword evidence="4" id="KW-0653">Protein transport</keyword>
<dbReference type="OrthoDB" id="5700849at2"/>
<organism evidence="6 7">
    <name type="scientific">Microbulbifer donghaiensis</name>
    <dbReference type="NCBI Taxonomy" id="494016"/>
    <lineage>
        <taxon>Bacteria</taxon>
        <taxon>Pseudomonadati</taxon>
        <taxon>Pseudomonadota</taxon>
        <taxon>Gammaproteobacteria</taxon>
        <taxon>Cellvibrionales</taxon>
        <taxon>Microbulbiferaceae</taxon>
        <taxon>Microbulbifer</taxon>
    </lineage>
</organism>
<dbReference type="Proteomes" id="UP000184170">
    <property type="component" value="Unassembled WGS sequence"/>
</dbReference>
<dbReference type="GO" id="GO:0015031">
    <property type="term" value="P:protein transport"/>
    <property type="evidence" value="ECO:0007669"/>
    <property type="project" value="UniProtKB-KW"/>
</dbReference>
<keyword evidence="7" id="KW-1185">Reference proteome</keyword>
<dbReference type="RefSeq" id="WP_073274239.1">
    <property type="nucleotide sequence ID" value="NZ_FQVA01000001.1"/>
</dbReference>
<proteinExistence type="predicted"/>
<feature type="signal peptide" evidence="5">
    <location>
        <begin position="1"/>
        <end position="19"/>
    </location>
</feature>
<evidence type="ECO:0000313" key="6">
    <source>
        <dbReference type="EMBL" id="SHF36109.1"/>
    </source>
</evidence>
<evidence type="ECO:0000256" key="5">
    <source>
        <dbReference type="SAM" id="SignalP"/>
    </source>
</evidence>
<dbReference type="STRING" id="494016.SAMN04487965_2033"/>
<dbReference type="SUPFAM" id="SSF89392">
    <property type="entry name" value="Prokaryotic lipoproteins and lipoprotein localization factors"/>
    <property type="match status" value="1"/>
</dbReference>
<feature type="chain" id="PRO_5009908885" description="Outer membrane lipoprotein carrier protein LolA" evidence="5">
    <location>
        <begin position="20"/>
        <end position="199"/>
    </location>
</feature>
<evidence type="ECO:0000313" key="7">
    <source>
        <dbReference type="Proteomes" id="UP000184170"/>
    </source>
</evidence>
<dbReference type="AlphaFoldDB" id="A0A1M5B0X5"/>
<name>A0A1M5B0X5_9GAMM</name>
<sequence length="199" mass="21987">MRALMLALSLIVFPLQTLAIAPEQVRALAQIEARLQTAPQMLGRFEQKKTLPQLPRPLLSSGVVALSQKQGVSWRIEQPLASHLLLNEESAGDDALARQIAYPLLQIFRGNFSALDGLFYVVGENAEDKWQVTLTPKNEAIARVIASIEVSGDRAIEQIRLAEANSAVTEMQLLELRAVDETDPQFKAEFNDLTATPQE</sequence>
<dbReference type="InterPro" id="IPR004564">
    <property type="entry name" value="OM_lipoprot_carrier_LolA-like"/>
</dbReference>
<dbReference type="EMBL" id="FQVA01000001">
    <property type="protein sequence ID" value="SHF36109.1"/>
    <property type="molecule type" value="Genomic_DNA"/>
</dbReference>
<evidence type="ECO:0008006" key="8">
    <source>
        <dbReference type="Google" id="ProtNLM"/>
    </source>
</evidence>
<dbReference type="InterPro" id="IPR029046">
    <property type="entry name" value="LolA/LolB/LppX"/>
</dbReference>
<protein>
    <recommendedName>
        <fullName evidence="8">Outer membrane lipoprotein carrier protein LolA</fullName>
    </recommendedName>
</protein>
<reference evidence="7" key="1">
    <citation type="submission" date="2016-11" db="EMBL/GenBank/DDBJ databases">
        <authorList>
            <person name="Varghese N."/>
            <person name="Submissions S."/>
        </authorList>
    </citation>
    <scope>NUCLEOTIDE SEQUENCE [LARGE SCALE GENOMIC DNA]</scope>
    <source>
        <strain evidence="7">CGMCC 1.7063</strain>
    </source>
</reference>
<accession>A0A1M5B0X5</accession>
<dbReference type="CDD" id="cd16325">
    <property type="entry name" value="LolA"/>
    <property type="match status" value="1"/>
</dbReference>
<dbReference type="Gene3D" id="2.50.20.10">
    <property type="entry name" value="Lipoprotein localisation LolA/LolB/LppX"/>
    <property type="match status" value="1"/>
</dbReference>
<evidence type="ECO:0000256" key="2">
    <source>
        <dbReference type="ARBA" id="ARBA00022448"/>
    </source>
</evidence>
<keyword evidence="2" id="KW-0813">Transport</keyword>
<evidence type="ECO:0000256" key="3">
    <source>
        <dbReference type="ARBA" id="ARBA00022729"/>
    </source>
</evidence>
<keyword evidence="3 5" id="KW-0732">Signal</keyword>
<comment type="subunit">
    <text evidence="1">Monomer.</text>
</comment>
<evidence type="ECO:0000256" key="4">
    <source>
        <dbReference type="ARBA" id="ARBA00022927"/>
    </source>
</evidence>